<evidence type="ECO:0000259" key="1">
    <source>
        <dbReference type="Pfam" id="PF01869"/>
    </source>
</evidence>
<dbReference type="Gene3D" id="3.30.420.40">
    <property type="match status" value="2"/>
</dbReference>
<gene>
    <name evidence="2" type="ORF">VV02_01090</name>
</gene>
<keyword evidence="3" id="KW-1185">Reference proteome</keyword>
<dbReference type="AlphaFoldDB" id="A0A0K1JDL9"/>
<dbReference type="Pfam" id="PF01869">
    <property type="entry name" value="BcrAD_BadFG"/>
    <property type="match status" value="1"/>
</dbReference>
<name>A0A0K1JDL9_9MICO</name>
<dbReference type="OrthoDB" id="8701357at2"/>
<dbReference type="Proteomes" id="UP000066480">
    <property type="component" value="Chromosome"/>
</dbReference>
<reference evidence="2 3" key="1">
    <citation type="submission" date="2015-03" db="EMBL/GenBank/DDBJ databases">
        <title>Luteipulveratus halotolerans sp. nov., a novel actinobacterium (Dermacoccaceae) from Sarawak, Malaysia.</title>
        <authorList>
            <person name="Juboi H."/>
            <person name="Basik A."/>
            <person name="Shamsul S.S."/>
            <person name="Arnold P."/>
            <person name="Schmitt E.K."/>
            <person name="Sanglier J.-J."/>
            <person name="Yeo T."/>
        </authorList>
    </citation>
    <scope>NUCLEOTIDE SEQUENCE [LARGE SCALE GENOMIC DNA]</scope>
    <source>
        <strain evidence="2 3">MN07-A0370</strain>
    </source>
</reference>
<proteinExistence type="predicted"/>
<dbReference type="InterPro" id="IPR002731">
    <property type="entry name" value="ATPase_BadF"/>
</dbReference>
<dbReference type="RefSeq" id="WP_052589332.1">
    <property type="nucleotide sequence ID" value="NZ_CP011112.1"/>
</dbReference>
<evidence type="ECO:0000313" key="3">
    <source>
        <dbReference type="Proteomes" id="UP000066480"/>
    </source>
</evidence>
<feature type="domain" description="ATPase BadF/BadG/BcrA/BcrD type" evidence="1">
    <location>
        <begin position="6"/>
        <end position="245"/>
    </location>
</feature>
<dbReference type="PANTHER" id="PTHR43190:SF3">
    <property type="entry name" value="N-ACETYL-D-GLUCOSAMINE KINASE"/>
    <property type="match status" value="1"/>
</dbReference>
<dbReference type="EMBL" id="CP011112">
    <property type="protein sequence ID" value="AKU14794.1"/>
    <property type="molecule type" value="Genomic_DNA"/>
</dbReference>
<dbReference type="InterPro" id="IPR052519">
    <property type="entry name" value="Euk-type_GlcNAc_Kinase"/>
</dbReference>
<sequence length="291" mass="29016">MSAAVVDLGKTRCRVRVAERSAGSGGAPGLSTTHGVEAALSSIHEAVSGLGGVPVDQISVGAAGAFAAPSAAQELADRLRAAYGASVAVTSDAITAHLGALGGAPGVVVVAGTGAVAVAVSPTGEVAVADGLGPELGDRGSGAWLGTSMLGEASRTPGWESVVLRRLGPDWRALVGDRSYDNAQRRASLVPDLADLARSGDAAASELFGAAARELAATVREAATQVAIPVSEASEVALVGGLSGLGELLLDPLERALAPMRLREASGSALDGAALLLERRDLPHEHLVHRA</sequence>
<dbReference type="InterPro" id="IPR043129">
    <property type="entry name" value="ATPase_NBD"/>
</dbReference>
<evidence type="ECO:0000313" key="2">
    <source>
        <dbReference type="EMBL" id="AKU14794.1"/>
    </source>
</evidence>
<protein>
    <recommendedName>
        <fullName evidence="1">ATPase BadF/BadG/BcrA/BcrD type domain-containing protein</fullName>
    </recommendedName>
</protein>
<dbReference type="PANTHER" id="PTHR43190">
    <property type="entry name" value="N-ACETYL-D-GLUCOSAMINE KINASE"/>
    <property type="match status" value="1"/>
</dbReference>
<accession>A0A0K1JDL9</accession>
<organism evidence="2 3">
    <name type="scientific">Luteipulveratus mongoliensis</name>
    <dbReference type="NCBI Taxonomy" id="571913"/>
    <lineage>
        <taxon>Bacteria</taxon>
        <taxon>Bacillati</taxon>
        <taxon>Actinomycetota</taxon>
        <taxon>Actinomycetes</taxon>
        <taxon>Micrococcales</taxon>
        <taxon>Dermacoccaceae</taxon>
        <taxon>Luteipulveratus</taxon>
    </lineage>
</organism>
<dbReference type="SUPFAM" id="SSF53067">
    <property type="entry name" value="Actin-like ATPase domain"/>
    <property type="match status" value="2"/>
</dbReference>
<dbReference type="KEGG" id="lmoi:VV02_01090"/>
<dbReference type="STRING" id="571913.VV02_01090"/>